<accession>A0A8E7C003</accession>
<name>A0A8E7C003_9VIRU</name>
<sequence length="792" mass="87509">MSLVENNTQEEMILETTVEGVVEGAEVAPRGVKRPLPSSSSSSSASDSEDDEGGEQPQTKPPKKKRNINSGKYWKIETIEPASPEMLSAVNDIDNVSKTIPLIDNSFGVQFKKSVSEEQIKTLLTETIAVEYGTITNVKYSTFNQLERTGEPLKKKRSNNGNNNYRYWQIRIEAAAAENVTQAVLDAIVEGNDTVIKAILLPEGEGIGLQFNKSVSSQQAKNIVQAADIEFGQVAHMKCNLFHKMEKADESSNSSGESPKVKKVRRNKSQPTNSYYTFTMIGDSLQERIDNAIKVIEMSPVKRPFSNSAAAAEEDTTTTTTTSTGVVNPRGIKDIHFFDSSISKGCFTVRNIVAANGEVPQEEFVSELYTNLLKVEEKVDHPTFKKLIHDRTMNRHIKAWYCICPYYTTGGVPPAADKVSAKGIATYRIYEDRTGVFQFDGAHTSTTPAQAAEATGAIHKSMLFQSPGTDIQKFLDAKKAEGLEPISSGEIVYRSKWSPNDSRATRCFKFYSSSDEKMNIADVLSIVHTDGLFSSVHFRKDTMEYGVAKSKSKIIPKTIKIKKGGDTFHSEEDIEVPVKFTAITSEELNRECNTKGMNSLRAHKKRKSNSSTTTTTSTTSTSTTANTPKKTKKSASAASDPFAKLTLDYVDSTSFVFYNISKEMVQRILAQERVKTLKAVKNEEKMEIVEGEEAQETYRGIVKIKTNAKAYNLANKTSGVLFPADKVCLKHTLEDLGDVLDFDVVREDNVNKTVASTTTTSSENKASGGDDEETPMEFETDGEKLLHELLNE</sequence>
<dbReference type="EMBL" id="MW248108">
    <property type="protein sequence ID" value="QVW09949.1"/>
    <property type="molecule type" value="Genomic_DNA"/>
</dbReference>
<feature type="region of interest" description="Disordered" evidence="1">
    <location>
        <begin position="246"/>
        <end position="269"/>
    </location>
</feature>
<feature type="compositionally biased region" description="Acidic residues" evidence="1">
    <location>
        <begin position="769"/>
        <end position="780"/>
    </location>
</feature>
<feature type="region of interest" description="Disordered" evidence="1">
    <location>
        <begin position="1"/>
        <end position="69"/>
    </location>
</feature>
<feature type="compositionally biased region" description="Low complexity" evidence="1">
    <location>
        <begin position="15"/>
        <end position="28"/>
    </location>
</feature>
<feature type="compositionally biased region" description="Polar residues" evidence="1">
    <location>
        <begin position="752"/>
        <end position="765"/>
    </location>
</feature>
<evidence type="ECO:0008006" key="3">
    <source>
        <dbReference type="Google" id="ProtNLM"/>
    </source>
</evidence>
<proteinExistence type="predicted"/>
<protein>
    <recommendedName>
        <fullName evidence="3">Wsv277</fullName>
    </recommendedName>
</protein>
<evidence type="ECO:0000256" key="1">
    <source>
        <dbReference type="SAM" id="MobiDB-lite"/>
    </source>
</evidence>
<reference evidence="2" key="1">
    <citation type="submission" date="2020-11" db="EMBL/GenBank/DDBJ databases">
        <title>Report of three genome sequences of White spot syndrome virus from India.</title>
        <authorList>
            <person name="Rajendran K.V."/>
            <person name="Kulkarni A."/>
            <person name="Deepika A."/>
            <person name="Manabesh M."/>
            <person name="Sanath Kumar H."/>
            <person name="Bedekar M.K."/>
            <person name="Rosalind George M."/>
            <person name="John K.R."/>
            <person name="Bass D."/>
            <person name="van Aerle R."/>
        </authorList>
    </citation>
    <scope>NUCLEOTIDE SEQUENCE</scope>
    <source>
        <strain evidence="2">CWG3</strain>
    </source>
</reference>
<evidence type="ECO:0000313" key="2">
    <source>
        <dbReference type="EMBL" id="QVW09949.1"/>
    </source>
</evidence>
<feature type="region of interest" description="Disordered" evidence="1">
    <location>
        <begin position="592"/>
        <end position="636"/>
    </location>
</feature>
<feature type="compositionally biased region" description="Polar residues" evidence="1">
    <location>
        <begin position="1"/>
        <end position="10"/>
    </location>
</feature>
<organism evidence="2">
    <name type="scientific">White spot syndrome virus</name>
    <dbReference type="NCBI Taxonomy" id="342409"/>
    <lineage>
        <taxon>Viruses</taxon>
        <taxon>Viruses incertae sedis</taxon>
        <taxon>Naldaviricetes</taxon>
        <taxon>Nimaviridae</taxon>
        <taxon>Whispovirus</taxon>
    </lineage>
</organism>
<feature type="compositionally biased region" description="Low complexity" evidence="1">
    <location>
        <begin position="609"/>
        <end position="636"/>
    </location>
</feature>
<feature type="region of interest" description="Disordered" evidence="1">
    <location>
        <begin position="306"/>
        <end position="325"/>
    </location>
</feature>
<feature type="region of interest" description="Disordered" evidence="1">
    <location>
        <begin position="752"/>
        <end position="782"/>
    </location>
</feature>
<gene>
    <name evidence="2" type="ORF">EDAONDGI_00034</name>
</gene>